<dbReference type="Gene3D" id="3.10.450.50">
    <property type="match status" value="1"/>
</dbReference>
<dbReference type="SUPFAM" id="SSF54427">
    <property type="entry name" value="NTF2-like"/>
    <property type="match status" value="1"/>
</dbReference>
<gene>
    <name evidence="2" type="ORF">P8C59_006866</name>
</gene>
<keyword evidence="3" id="KW-1185">Reference proteome</keyword>
<feature type="domain" description="NTF2" evidence="1">
    <location>
        <begin position="19"/>
        <end position="188"/>
    </location>
</feature>
<evidence type="ECO:0000259" key="1">
    <source>
        <dbReference type="PROSITE" id="PS50177"/>
    </source>
</evidence>
<sequence length="190" mass="20550">MSALTAEQLDALDAAAIEAAEAFADWYYKAINDERKPQPAIAQAYTTSSPAYKAAGAPPAEIVVGGARLGLPQDLERMLAAQRRLVGSARPARVVHEVESLDVHVANPDYRVAAPAELLVAGRMPPHQRLQLLVSVDGVVRFGDGPQAVVKTFHENFILVPNWDVLAQTRSGGRPTTRYLISSQNFRRAG</sequence>
<accession>A0AAD9I7B7</accession>
<dbReference type="AlphaFoldDB" id="A0AAD9I7B7"/>
<dbReference type="PROSITE" id="PS50177">
    <property type="entry name" value="NTF2_DOMAIN"/>
    <property type="match status" value="1"/>
</dbReference>
<evidence type="ECO:0000313" key="2">
    <source>
        <dbReference type="EMBL" id="KAK2072518.1"/>
    </source>
</evidence>
<comment type="caution">
    <text evidence="2">The sequence shown here is derived from an EMBL/GenBank/DDBJ whole genome shotgun (WGS) entry which is preliminary data.</text>
</comment>
<dbReference type="InterPro" id="IPR018222">
    <property type="entry name" value="Nuclear_transport_factor_2_euk"/>
</dbReference>
<dbReference type="Proteomes" id="UP001217918">
    <property type="component" value="Unassembled WGS sequence"/>
</dbReference>
<dbReference type="EMBL" id="JAQQPM010000006">
    <property type="protein sequence ID" value="KAK2072518.1"/>
    <property type="molecule type" value="Genomic_DNA"/>
</dbReference>
<dbReference type="InterPro" id="IPR032710">
    <property type="entry name" value="NTF2-like_dom_sf"/>
</dbReference>
<proteinExistence type="predicted"/>
<name>A0AAD9I7B7_9PEZI</name>
<evidence type="ECO:0000313" key="3">
    <source>
        <dbReference type="Proteomes" id="UP001217918"/>
    </source>
</evidence>
<reference evidence="2" key="1">
    <citation type="journal article" date="2023" name="Mol. Plant Microbe Interact.">
        <title>Elucidating the Obligate Nature and Biological Capacity of an Invasive Fungal Corn Pathogen.</title>
        <authorList>
            <person name="MacCready J.S."/>
            <person name="Roggenkamp E.M."/>
            <person name="Gdanetz K."/>
            <person name="Chilvers M.I."/>
        </authorList>
    </citation>
    <scope>NUCLEOTIDE SEQUENCE</scope>
    <source>
        <strain evidence="2">PM02</strain>
    </source>
</reference>
<protein>
    <recommendedName>
        <fullName evidence="1">NTF2 domain-containing protein</fullName>
    </recommendedName>
</protein>
<organism evidence="2 3">
    <name type="scientific">Phyllachora maydis</name>
    <dbReference type="NCBI Taxonomy" id="1825666"/>
    <lineage>
        <taxon>Eukaryota</taxon>
        <taxon>Fungi</taxon>
        <taxon>Dikarya</taxon>
        <taxon>Ascomycota</taxon>
        <taxon>Pezizomycotina</taxon>
        <taxon>Sordariomycetes</taxon>
        <taxon>Sordariomycetidae</taxon>
        <taxon>Phyllachorales</taxon>
        <taxon>Phyllachoraceae</taxon>
        <taxon>Phyllachora</taxon>
    </lineage>
</organism>